<evidence type="ECO:0000313" key="2">
    <source>
        <dbReference type="EMBL" id="JAG23716.1"/>
    </source>
</evidence>
<evidence type="ECO:0000256" key="1">
    <source>
        <dbReference type="SAM" id="MobiDB-lite"/>
    </source>
</evidence>
<dbReference type="InterPro" id="IPR008978">
    <property type="entry name" value="HSP20-like_chaperone"/>
</dbReference>
<organism evidence="2">
    <name type="scientific">Lygus hesperus</name>
    <name type="common">Western plant bug</name>
    <dbReference type="NCBI Taxonomy" id="30085"/>
    <lineage>
        <taxon>Eukaryota</taxon>
        <taxon>Metazoa</taxon>
        <taxon>Ecdysozoa</taxon>
        <taxon>Arthropoda</taxon>
        <taxon>Hexapoda</taxon>
        <taxon>Insecta</taxon>
        <taxon>Pterygota</taxon>
        <taxon>Neoptera</taxon>
        <taxon>Paraneoptera</taxon>
        <taxon>Hemiptera</taxon>
        <taxon>Heteroptera</taxon>
        <taxon>Panheteroptera</taxon>
        <taxon>Cimicomorpha</taxon>
        <taxon>Miridae</taxon>
        <taxon>Mirini</taxon>
        <taxon>Lygus</taxon>
    </lineage>
</organism>
<reference evidence="2" key="2">
    <citation type="submission" date="2014-07" db="EMBL/GenBank/DDBJ databases">
        <authorList>
            <person name="Hull J."/>
        </authorList>
    </citation>
    <scope>NUCLEOTIDE SEQUENCE</scope>
</reference>
<feature type="non-terminal residue" evidence="2">
    <location>
        <position position="1"/>
    </location>
</feature>
<dbReference type="EMBL" id="GBHO01019888">
    <property type="protein sequence ID" value="JAG23716.1"/>
    <property type="molecule type" value="Transcribed_RNA"/>
</dbReference>
<evidence type="ECO:0000313" key="3">
    <source>
        <dbReference type="EMBL" id="JAG57941.1"/>
    </source>
</evidence>
<reference evidence="3" key="3">
    <citation type="submission" date="2014-09" db="EMBL/GenBank/DDBJ databases">
        <authorList>
            <person name="Magalhaes I.L.F."/>
            <person name="Oliveira U."/>
            <person name="Santos F.R."/>
            <person name="Vidigal T.H.D.A."/>
            <person name="Brescovit A.D."/>
            <person name="Santos A.J."/>
        </authorList>
    </citation>
    <scope>NUCLEOTIDE SEQUENCE</scope>
</reference>
<sequence length="105" mass="12520">SYDATNHCQQTIILDQFSNLSPMTELEKPRDQPNESEELKEEQKLDFPYRIDWYQTDVKVVVTVFRKKKTRGINMTSVLRKMPQGLHSKLRTVRSTRKSCFWRRG</sequence>
<name>A0A0A9XWD5_LYGHE</name>
<proteinExistence type="predicted"/>
<protein>
    <submittedName>
        <fullName evidence="2">GTP cyclohydrolase folE2</fullName>
    </submittedName>
</protein>
<reference evidence="2" key="1">
    <citation type="journal article" date="2014" name="PLoS ONE">
        <title>Transcriptome-Based Identification of ABC Transporters in the Western Tarnished Plant Bug Lygus hesperus.</title>
        <authorList>
            <person name="Hull J.J."/>
            <person name="Chaney K."/>
            <person name="Geib S.M."/>
            <person name="Fabrick J.A."/>
            <person name="Brent C.S."/>
            <person name="Walsh D."/>
            <person name="Lavine L.C."/>
        </authorList>
    </citation>
    <scope>NUCLEOTIDE SEQUENCE</scope>
</reference>
<gene>
    <name evidence="2" type="primary">folE2_3</name>
    <name evidence="2" type="ORF">CM83_18496</name>
</gene>
<dbReference type="AlphaFoldDB" id="A0A0A9XWD5"/>
<dbReference type="EMBL" id="GBRD01007880">
    <property type="protein sequence ID" value="JAG57941.1"/>
    <property type="molecule type" value="Transcribed_RNA"/>
</dbReference>
<accession>A0A0A9XWD5</accession>
<keyword evidence="2" id="KW-0378">Hydrolase</keyword>
<dbReference type="SUPFAM" id="SSF49764">
    <property type="entry name" value="HSP20-like chaperones"/>
    <property type="match status" value="1"/>
</dbReference>
<dbReference type="GO" id="GO:0016787">
    <property type="term" value="F:hydrolase activity"/>
    <property type="evidence" value="ECO:0007669"/>
    <property type="project" value="UniProtKB-KW"/>
</dbReference>
<feature type="region of interest" description="Disordered" evidence="1">
    <location>
        <begin position="24"/>
        <end position="43"/>
    </location>
</feature>